<sequence length="872" mass="94059">MKPPTGRSSSAGERMPVTPTDAPITSHNSRGSPLQVDLSPFMDKTENPLSPDNPPDTLTVQLDPDGMPLTAGHVVAALAANANPLSPDESREAVQQRTWDWLAEQPEDAAELAVLLSEAAPKLRLSRDDSAGSGNRTASGRLQAKMSHSRDVVRSLRARLEAAVPMPIGEGEIDWQNLTLVAGSEAIASEEIVVSGLNSSLGSSGGSGAGGDLIEINSGGQVLFCFFATRPPAADASRLSTSMGSLDMSPRSPFADSSPKRGREQCVVVKFHGSRLTTQSEQFANELTRHLRVHAPACRILRKGGRTAGEWKEAFSAALLLGRRGSTFVEQMSHDTCMLVLEYVPGRPLLKRSEPFKGPLALQTAAQLGRLFALDMLLGNADRLPCEALAWRGNLANIMWASAGLHSGNVTAIDSLVQRRPPGGLVSVEDAACNKLTELMLNVPDVAGQTLCEALSTQPKAANALRTPEAACAFQEALRGTLQDTELLKGLCEMMSERLSEWLDAFITDMETAEDDSTDAGSTTVVSPSTPRTSSAAAGRGRDSPGGKTNIDSSDDTGTSSPRGRFSTPKNSPSKRPSAGGTSPRDIKSVTSSPAQPGRGGVLSPQVSLNTTQRIKSLTREARDNKCLRERLAFWKDHMRTRGEELRVALEEWQDRRFSLTEDSPSRLTTGFLDGNNPIVDIYELKVRLEHMLQRMRVLQSAAATAAPTQLLPHLYISGAVPAQAHHVLHHLGITHVLNATDDLPEPPATAGFIFERMPLRDMEEEAIAVCFQRTHDFIEEARRGGGKVLLHCHEGVSRSITLALSYLMLSKGRTMKEAMEYMLERRPSASPNAGFAAALSDLEEDLHGCRTMKVRGGKPEPRTCPQCQQVI</sequence>
<feature type="region of interest" description="Disordered" evidence="1">
    <location>
        <begin position="238"/>
        <end position="260"/>
    </location>
</feature>
<dbReference type="EMBL" id="JALJOQ010000038">
    <property type="protein sequence ID" value="KAK9806465.1"/>
    <property type="molecule type" value="Genomic_DNA"/>
</dbReference>
<keyword evidence="5" id="KW-1185">Reference proteome</keyword>
<accession>A0AAW1PDR6</accession>
<feature type="compositionally biased region" description="Polar residues" evidence="1">
    <location>
        <begin position="23"/>
        <end position="32"/>
    </location>
</feature>
<dbReference type="Proteomes" id="UP001465755">
    <property type="component" value="Unassembled WGS sequence"/>
</dbReference>
<dbReference type="InterPro" id="IPR036940">
    <property type="entry name" value="PI3/4_kinase_cat_sf"/>
</dbReference>
<dbReference type="GO" id="GO:0043622">
    <property type="term" value="P:cortical microtubule organization"/>
    <property type="evidence" value="ECO:0007669"/>
    <property type="project" value="InterPro"/>
</dbReference>
<dbReference type="Gene3D" id="3.90.190.10">
    <property type="entry name" value="Protein tyrosine phosphatase superfamily"/>
    <property type="match status" value="1"/>
</dbReference>
<protein>
    <recommendedName>
        <fullName evidence="6">Dual specificity protein phosphatase</fullName>
    </recommendedName>
</protein>
<evidence type="ECO:0000259" key="3">
    <source>
        <dbReference type="PROSITE" id="PS50056"/>
    </source>
</evidence>
<dbReference type="GO" id="GO:0004721">
    <property type="term" value="F:phosphoprotein phosphatase activity"/>
    <property type="evidence" value="ECO:0007669"/>
    <property type="project" value="InterPro"/>
</dbReference>
<dbReference type="InterPro" id="IPR035010">
    <property type="entry name" value="PHS1"/>
</dbReference>
<evidence type="ECO:0000313" key="4">
    <source>
        <dbReference type="EMBL" id="KAK9806465.1"/>
    </source>
</evidence>
<dbReference type="PANTHER" id="PTHR47100:SF5">
    <property type="entry name" value="DUAL SPECIFICITY PROTEIN PHOSPHATASE PHS1"/>
    <property type="match status" value="1"/>
</dbReference>
<dbReference type="InterPro" id="IPR015275">
    <property type="entry name" value="Actin-fragmin_kin_cat_dom"/>
</dbReference>
<proteinExistence type="predicted"/>
<dbReference type="Gene3D" id="1.10.1070.11">
    <property type="entry name" value="Phosphatidylinositol 3-/4-kinase, catalytic domain"/>
    <property type="match status" value="1"/>
</dbReference>
<feature type="compositionally biased region" description="Polar residues" evidence="1">
    <location>
        <begin position="550"/>
        <end position="575"/>
    </location>
</feature>
<dbReference type="Pfam" id="PF09192">
    <property type="entry name" value="Act-Frag_cataly"/>
    <property type="match status" value="1"/>
</dbReference>
<dbReference type="Pfam" id="PF00782">
    <property type="entry name" value="DSPc"/>
    <property type="match status" value="1"/>
</dbReference>
<dbReference type="PROSITE" id="PS50056">
    <property type="entry name" value="TYR_PHOSPHATASE_2"/>
    <property type="match status" value="1"/>
</dbReference>
<dbReference type="InterPro" id="IPR011009">
    <property type="entry name" value="Kinase-like_dom_sf"/>
</dbReference>
<comment type="caution">
    <text evidence="4">The sequence shown here is derived from an EMBL/GenBank/DDBJ whole genome shotgun (WGS) entry which is preliminary data.</text>
</comment>
<feature type="region of interest" description="Disordered" evidence="1">
    <location>
        <begin position="513"/>
        <end position="608"/>
    </location>
</feature>
<evidence type="ECO:0000256" key="1">
    <source>
        <dbReference type="SAM" id="MobiDB-lite"/>
    </source>
</evidence>
<dbReference type="InterPro" id="IPR000340">
    <property type="entry name" value="Dual-sp_phosphatase_cat-dom"/>
</dbReference>
<dbReference type="PROSITE" id="PS50054">
    <property type="entry name" value="TYR_PHOSPHATASE_DUAL"/>
    <property type="match status" value="1"/>
</dbReference>
<dbReference type="SMART" id="SM00195">
    <property type="entry name" value="DSPc"/>
    <property type="match status" value="1"/>
</dbReference>
<dbReference type="CDD" id="cd14498">
    <property type="entry name" value="DSP"/>
    <property type="match status" value="1"/>
</dbReference>
<evidence type="ECO:0000313" key="5">
    <source>
        <dbReference type="Proteomes" id="UP001465755"/>
    </source>
</evidence>
<feature type="region of interest" description="Disordered" evidence="1">
    <location>
        <begin position="126"/>
        <end position="146"/>
    </location>
</feature>
<dbReference type="InterPro" id="IPR020422">
    <property type="entry name" value="TYR_PHOSPHATASE_DUAL_dom"/>
</dbReference>
<feature type="domain" description="Tyrosine specific protein phosphatases" evidence="3">
    <location>
        <begin position="773"/>
        <end position="830"/>
    </location>
</feature>
<evidence type="ECO:0000259" key="2">
    <source>
        <dbReference type="PROSITE" id="PS50054"/>
    </source>
</evidence>
<organism evidence="4 5">
    <name type="scientific">Symbiochloris irregularis</name>
    <dbReference type="NCBI Taxonomy" id="706552"/>
    <lineage>
        <taxon>Eukaryota</taxon>
        <taxon>Viridiplantae</taxon>
        <taxon>Chlorophyta</taxon>
        <taxon>core chlorophytes</taxon>
        <taxon>Trebouxiophyceae</taxon>
        <taxon>Trebouxiales</taxon>
        <taxon>Trebouxiaceae</taxon>
        <taxon>Symbiochloris</taxon>
    </lineage>
</organism>
<dbReference type="PANTHER" id="PTHR47100">
    <property type="entry name" value="DUAL SPECIFICITY PROTEIN PHOSPHATASE PHS1"/>
    <property type="match status" value="1"/>
</dbReference>
<dbReference type="GO" id="GO:0009737">
    <property type="term" value="P:response to abscisic acid"/>
    <property type="evidence" value="ECO:0007669"/>
    <property type="project" value="InterPro"/>
</dbReference>
<gene>
    <name evidence="4" type="ORF">WJX73_010630</name>
</gene>
<dbReference type="AlphaFoldDB" id="A0AAW1PDR6"/>
<feature type="domain" description="Tyrosine-protein phosphatase" evidence="2">
    <location>
        <begin position="707"/>
        <end position="849"/>
    </location>
</feature>
<name>A0AAW1PDR6_9CHLO</name>
<feature type="compositionally biased region" description="Low complexity" evidence="1">
    <location>
        <begin position="520"/>
        <end position="539"/>
    </location>
</feature>
<dbReference type="InterPro" id="IPR000387">
    <property type="entry name" value="Tyr_Pase_dom"/>
</dbReference>
<feature type="compositionally biased region" description="Polar residues" evidence="1">
    <location>
        <begin position="1"/>
        <end position="11"/>
    </location>
</feature>
<evidence type="ECO:0008006" key="6">
    <source>
        <dbReference type="Google" id="ProtNLM"/>
    </source>
</evidence>
<reference evidence="4 5" key="1">
    <citation type="journal article" date="2024" name="Nat. Commun.">
        <title>Phylogenomics reveals the evolutionary origins of lichenization in chlorophyte algae.</title>
        <authorList>
            <person name="Puginier C."/>
            <person name="Libourel C."/>
            <person name="Otte J."/>
            <person name="Skaloud P."/>
            <person name="Haon M."/>
            <person name="Grisel S."/>
            <person name="Petersen M."/>
            <person name="Berrin J.G."/>
            <person name="Delaux P.M."/>
            <person name="Dal Grande F."/>
            <person name="Keller J."/>
        </authorList>
    </citation>
    <scope>NUCLEOTIDE SEQUENCE [LARGE SCALE GENOMIC DNA]</scope>
    <source>
        <strain evidence="4 5">SAG 2036</strain>
    </source>
</reference>
<dbReference type="InterPro" id="IPR029021">
    <property type="entry name" value="Prot-tyrosine_phosphatase-like"/>
</dbReference>
<feature type="region of interest" description="Disordered" evidence="1">
    <location>
        <begin position="1"/>
        <end position="66"/>
    </location>
</feature>
<dbReference type="SUPFAM" id="SSF56112">
    <property type="entry name" value="Protein kinase-like (PK-like)"/>
    <property type="match status" value="1"/>
</dbReference>
<dbReference type="SUPFAM" id="SSF52799">
    <property type="entry name" value="(Phosphotyrosine protein) phosphatases II"/>
    <property type="match status" value="1"/>
</dbReference>